<keyword evidence="3" id="KW-1185">Reference proteome</keyword>
<name>A0A4Z2GT53_9TELE</name>
<dbReference type="Proteomes" id="UP000314294">
    <property type="component" value="Unassembled WGS sequence"/>
</dbReference>
<proteinExistence type="predicted"/>
<protein>
    <submittedName>
        <fullName evidence="2">Uncharacterized protein</fullName>
    </submittedName>
</protein>
<feature type="compositionally biased region" description="Basic residues" evidence="1">
    <location>
        <begin position="1"/>
        <end position="17"/>
    </location>
</feature>
<feature type="compositionally biased region" description="Polar residues" evidence="1">
    <location>
        <begin position="136"/>
        <end position="152"/>
    </location>
</feature>
<evidence type="ECO:0000313" key="2">
    <source>
        <dbReference type="EMBL" id="TNN55973.1"/>
    </source>
</evidence>
<comment type="caution">
    <text evidence="2">The sequence shown here is derived from an EMBL/GenBank/DDBJ whole genome shotgun (WGS) entry which is preliminary data.</text>
</comment>
<accession>A0A4Z2GT53</accession>
<feature type="region of interest" description="Disordered" evidence="1">
    <location>
        <begin position="131"/>
        <end position="169"/>
    </location>
</feature>
<feature type="region of interest" description="Disordered" evidence="1">
    <location>
        <begin position="76"/>
        <end position="117"/>
    </location>
</feature>
<gene>
    <name evidence="2" type="ORF">EYF80_033808</name>
</gene>
<organism evidence="2 3">
    <name type="scientific">Liparis tanakae</name>
    <name type="common">Tanaka's snailfish</name>
    <dbReference type="NCBI Taxonomy" id="230148"/>
    <lineage>
        <taxon>Eukaryota</taxon>
        <taxon>Metazoa</taxon>
        <taxon>Chordata</taxon>
        <taxon>Craniata</taxon>
        <taxon>Vertebrata</taxon>
        <taxon>Euteleostomi</taxon>
        <taxon>Actinopterygii</taxon>
        <taxon>Neopterygii</taxon>
        <taxon>Teleostei</taxon>
        <taxon>Neoteleostei</taxon>
        <taxon>Acanthomorphata</taxon>
        <taxon>Eupercaria</taxon>
        <taxon>Perciformes</taxon>
        <taxon>Cottioidei</taxon>
        <taxon>Cottales</taxon>
        <taxon>Liparidae</taxon>
        <taxon>Liparis</taxon>
    </lineage>
</organism>
<evidence type="ECO:0000256" key="1">
    <source>
        <dbReference type="SAM" id="MobiDB-lite"/>
    </source>
</evidence>
<sequence>MDPRRRGVTKTPGRKKSYVSPTPEGGALKTTIANTKASVKTGVHRGDNDYSNFTYMCLPSQTDPQCVTFDLVKTSSVRLPPSPVSSSATPSIDTSNREQAVDPAPADDNKDKQPAVVASGTASCDGWVLETHSNEKTPSPSTQSALVVSQQEDAAHRQRRHHQRSGGGRARDFRRWRLLHATFRGLPSCFLLLRGQGRGAEVGQDLQSRSLTGLDRAAHVAAPQGGRLCAGPVDPQSHMQ</sequence>
<dbReference type="AlphaFoldDB" id="A0A4Z2GT53"/>
<feature type="compositionally biased region" description="Low complexity" evidence="1">
    <location>
        <begin position="76"/>
        <end position="91"/>
    </location>
</feature>
<reference evidence="2 3" key="1">
    <citation type="submission" date="2019-03" db="EMBL/GenBank/DDBJ databases">
        <title>First draft genome of Liparis tanakae, snailfish: a comprehensive survey of snailfish specific genes.</title>
        <authorList>
            <person name="Kim W."/>
            <person name="Song I."/>
            <person name="Jeong J.-H."/>
            <person name="Kim D."/>
            <person name="Kim S."/>
            <person name="Ryu S."/>
            <person name="Song J.Y."/>
            <person name="Lee S.K."/>
        </authorList>
    </citation>
    <scope>NUCLEOTIDE SEQUENCE [LARGE SCALE GENOMIC DNA]</scope>
    <source>
        <tissue evidence="2">Muscle</tissue>
    </source>
</reference>
<evidence type="ECO:0000313" key="3">
    <source>
        <dbReference type="Proteomes" id="UP000314294"/>
    </source>
</evidence>
<dbReference type="EMBL" id="SRLO01000440">
    <property type="protein sequence ID" value="TNN55973.1"/>
    <property type="molecule type" value="Genomic_DNA"/>
</dbReference>
<feature type="region of interest" description="Disordered" evidence="1">
    <location>
        <begin position="1"/>
        <end position="32"/>
    </location>
</feature>